<dbReference type="InterPro" id="IPR009100">
    <property type="entry name" value="AcylCoA_DH/oxidase_NM_dom_sf"/>
</dbReference>
<dbReference type="PANTHER" id="PTHR43292:SF3">
    <property type="entry name" value="ACYL-COA DEHYDROGENASE FADE29"/>
    <property type="match status" value="1"/>
</dbReference>
<dbReference type="GO" id="GO:0050660">
    <property type="term" value="F:flavin adenine dinucleotide binding"/>
    <property type="evidence" value="ECO:0007669"/>
    <property type="project" value="InterPro"/>
</dbReference>
<feature type="domain" description="Acyl-CoA oxidase/dehydrogenase middle" evidence="7">
    <location>
        <begin position="119"/>
        <end position="205"/>
    </location>
</feature>
<dbReference type="GO" id="GO:0005886">
    <property type="term" value="C:plasma membrane"/>
    <property type="evidence" value="ECO:0007669"/>
    <property type="project" value="TreeGrafter"/>
</dbReference>
<dbReference type="GO" id="GO:0016627">
    <property type="term" value="F:oxidoreductase activity, acting on the CH-CH group of donors"/>
    <property type="evidence" value="ECO:0007669"/>
    <property type="project" value="InterPro"/>
</dbReference>
<dbReference type="SUPFAM" id="SSF56645">
    <property type="entry name" value="Acyl-CoA dehydrogenase NM domain-like"/>
    <property type="match status" value="1"/>
</dbReference>
<dbReference type="InterPro" id="IPR009075">
    <property type="entry name" value="AcylCo_DH/oxidase_C"/>
</dbReference>
<keyword evidence="5" id="KW-0560">Oxidoreductase</keyword>
<sequence length="381" mass="41990">MDFALPPHVEEYRDTVRRIIAENVTPEMIDRQHESGTFNSYELNRAMAEAGLLERAVPGLGKGDPIELWVLFHELEKSQAPYDSISVALMIAGVINAVGTEEQKALIIPSILTGEALVCMGYSEPDYGSDVASIVTRAVKDGDEWVINGAKMWTTMAHEAKWLILLTRTNPDVPKHKGLTMFILPMDTPGITVEPVPTMGTEKTNATFYDNVRVGDEWVLGQVDEGWRVMGVALAFERGVMGGTSVATPLLRHFHDWAAHVGLANDPLVRERMARVAIDAEVSKLLTQRCAWIAASGGLPGLEGSMAKVFATESYQKASRWFQQMAGPRGLLQFHEPDAAADGWIEYDARHSPVTTIYGGTSEINRNNIAERHLGLPKARR</sequence>
<name>A0A6J6UPX2_9ZZZZ</name>
<organism evidence="9">
    <name type="scientific">freshwater metagenome</name>
    <dbReference type="NCBI Taxonomy" id="449393"/>
    <lineage>
        <taxon>unclassified sequences</taxon>
        <taxon>metagenomes</taxon>
        <taxon>ecological metagenomes</taxon>
    </lineage>
</organism>
<dbReference type="Pfam" id="PF02771">
    <property type="entry name" value="Acyl-CoA_dh_N"/>
    <property type="match status" value="1"/>
</dbReference>
<protein>
    <submittedName>
        <fullName evidence="9">Unannotated protein</fullName>
    </submittedName>
</protein>
<dbReference type="AlphaFoldDB" id="A0A6J6UPX2"/>
<feature type="domain" description="Acyl-CoA dehydrogenase/oxidase C-terminal" evidence="6">
    <location>
        <begin position="224"/>
        <end position="372"/>
    </location>
</feature>
<dbReference type="EMBL" id="CAFBMH010000012">
    <property type="protein sequence ID" value="CAB4895527.1"/>
    <property type="molecule type" value="Genomic_DNA"/>
</dbReference>
<accession>A0A6J6UPX2</accession>
<dbReference type="Gene3D" id="1.20.140.10">
    <property type="entry name" value="Butyryl-CoA Dehydrogenase, subunit A, domain 3"/>
    <property type="match status" value="1"/>
</dbReference>
<comment type="similarity">
    <text evidence="2">Belongs to the acyl-CoA dehydrogenase family.</text>
</comment>
<dbReference type="EMBL" id="CAEZYR010000109">
    <property type="protein sequence ID" value="CAB4761235.1"/>
    <property type="molecule type" value="Genomic_DNA"/>
</dbReference>
<dbReference type="SUPFAM" id="SSF47203">
    <property type="entry name" value="Acyl-CoA dehydrogenase C-terminal domain-like"/>
    <property type="match status" value="1"/>
</dbReference>
<evidence type="ECO:0000259" key="6">
    <source>
        <dbReference type="Pfam" id="PF00441"/>
    </source>
</evidence>
<dbReference type="EMBL" id="CAFBOS010000037">
    <property type="protein sequence ID" value="CAB4988292.1"/>
    <property type="molecule type" value="Genomic_DNA"/>
</dbReference>
<evidence type="ECO:0000256" key="4">
    <source>
        <dbReference type="ARBA" id="ARBA00022827"/>
    </source>
</evidence>
<dbReference type="InterPro" id="IPR013786">
    <property type="entry name" value="AcylCoA_DH/ox_N"/>
</dbReference>
<dbReference type="Pfam" id="PF00441">
    <property type="entry name" value="Acyl-CoA_dh_1"/>
    <property type="match status" value="1"/>
</dbReference>
<keyword evidence="3" id="KW-0285">Flavoprotein</keyword>
<dbReference type="Gene3D" id="1.10.540.10">
    <property type="entry name" value="Acyl-CoA dehydrogenase/oxidase, N-terminal domain"/>
    <property type="match status" value="1"/>
</dbReference>
<evidence type="ECO:0000256" key="2">
    <source>
        <dbReference type="ARBA" id="ARBA00009347"/>
    </source>
</evidence>
<feature type="domain" description="Acyl-CoA dehydrogenase/oxidase N-terminal" evidence="8">
    <location>
        <begin position="9"/>
        <end position="115"/>
    </location>
</feature>
<dbReference type="Gene3D" id="2.40.110.10">
    <property type="entry name" value="Butyryl-CoA Dehydrogenase, subunit A, domain 2"/>
    <property type="match status" value="1"/>
</dbReference>
<dbReference type="InterPro" id="IPR006091">
    <property type="entry name" value="Acyl-CoA_Oxase/DH_mid-dom"/>
</dbReference>
<dbReference type="PANTHER" id="PTHR43292">
    <property type="entry name" value="ACYL-COA DEHYDROGENASE"/>
    <property type="match status" value="1"/>
</dbReference>
<reference evidence="9" key="1">
    <citation type="submission" date="2020-05" db="EMBL/GenBank/DDBJ databases">
        <authorList>
            <person name="Chiriac C."/>
            <person name="Salcher M."/>
            <person name="Ghai R."/>
            <person name="Kavagutti S V."/>
        </authorList>
    </citation>
    <scope>NUCLEOTIDE SEQUENCE</scope>
</reference>
<comment type="cofactor">
    <cofactor evidence="1">
        <name>FAD</name>
        <dbReference type="ChEBI" id="CHEBI:57692"/>
    </cofactor>
</comment>
<dbReference type="InterPro" id="IPR037069">
    <property type="entry name" value="AcylCoA_DH/ox_N_sf"/>
</dbReference>
<evidence type="ECO:0000256" key="3">
    <source>
        <dbReference type="ARBA" id="ARBA00022630"/>
    </source>
</evidence>
<dbReference type="Pfam" id="PF02770">
    <property type="entry name" value="Acyl-CoA_dh_M"/>
    <property type="match status" value="1"/>
</dbReference>
<proteinExistence type="inferred from homology"/>
<dbReference type="EMBL" id="CAFABA010000001">
    <property type="protein sequence ID" value="CAB4811582.1"/>
    <property type="molecule type" value="Genomic_DNA"/>
</dbReference>
<evidence type="ECO:0000313" key="11">
    <source>
        <dbReference type="EMBL" id="CAB4895527.1"/>
    </source>
</evidence>
<evidence type="ECO:0000313" key="12">
    <source>
        <dbReference type="EMBL" id="CAB4988292.1"/>
    </source>
</evidence>
<dbReference type="InterPro" id="IPR036250">
    <property type="entry name" value="AcylCo_DH-like_C"/>
</dbReference>
<evidence type="ECO:0000256" key="5">
    <source>
        <dbReference type="ARBA" id="ARBA00023002"/>
    </source>
</evidence>
<evidence type="ECO:0000259" key="8">
    <source>
        <dbReference type="Pfam" id="PF02771"/>
    </source>
</evidence>
<dbReference type="InterPro" id="IPR046373">
    <property type="entry name" value="Acyl-CoA_Oxase/DH_mid-dom_sf"/>
</dbReference>
<keyword evidence="4" id="KW-0274">FAD</keyword>
<gene>
    <name evidence="9" type="ORF">UFOPK2754_02430</name>
    <name evidence="10" type="ORF">UFOPK3139_00021</name>
    <name evidence="11" type="ORF">UFOPK3543_00557</name>
    <name evidence="12" type="ORF">UFOPK3967_00830</name>
</gene>
<dbReference type="FunFam" id="2.40.110.10:FF:000011">
    <property type="entry name" value="Acyl-CoA dehydrogenase FadE34"/>
    <property type="match status" value="1"/>
</dbReference>
<dbReference type="InterPro" id="IPR052161">
    <property type="entry name" value="Mycobact_Acyl-CoA_DH"/>
</dbReference>
<evidence type="ECO:0000256" key="1">
    <source>
        <dbReference type="ARBA" id="ARBA00001974"/>
    </source>
</evidence>
<evidence type="ECO:0000259" key="7">
    <source>
        <dbReference type="Pfam" id="PF02770"/>
    </source>
</evidence>
<evidence type="ECO:0000313" key="9">
    <source>
        <dbReference type="EMBL" id="CAB4761235.1"/>
    </source>
</evidence>
<evidence type="ECO:0000313" key="10">
    <source>
        <dbReference type="EMBL" id="CAB4811582.1"/>
    </source>
</evidence>